<dbReference type="GO" id="GO:0008320">
    <property type="term" value="F:protein transmembrane transporter activity"/>
    <property type="evidence" value="ECO:0007669"/>
    <property type="project" value="TreeGrafter"/>
</dbReference>
<proteinExistence type="inferred from homology"/>
<dbReference type="PROSITE" id="PS50005">
    <property type="entry name" value="TPR"/>
    <property type="match status" value="4"/>
</dbReference>
<evidence type="ECO:0000256" key="3">
    <source>
        <dbReference type="ARBA" id="ARBA00022737"/>
    </source>
</evidence>
<dbReference type="GO" id="GO:0005741">
    <property type="term" value="C:mitochondrial outer membrane"/>
    <property type="evidence" value="ECO:0007669"/>
    <property type="project" value="UniProtKB-SubCell"/>
</dbReference>
<evidence type="ECO:0000256" key="2">
    <source>
        <dbReference type="ARBA" id="ARBA00022692"/>
    </source>
</evidence>
<feature type="repeat" description="TPR" evidence="10">
    <location>
        <begin position="436"/>
        <end position="469"/>
    </location>
</feature>
<keyword evidence="8" id="KW-0472">Membrane</keyword>
<evidence type="ECO:0000256" key="4">
    <source>
        <dbReference type="ARBA" id="ARBA00022787"/>
    </source>
</evidence>
<comment type="similarity">
    <text evidence="9">Belongs to the Tom70 family.</text>
</comment>
<dbReference type="PANTHER" id="PTHR46208:SF1">
    <property type="entry name" value="MITOCHONDRIAL IMPORT RECEPTOR SUBUNIT TOM70"/>
    <property type="match status" value="1"/>
</dbReference>
<dbReference type="SUPFAM" id="SSF48452">
    <property type="entry name" value="TPR-like"/>
    <property type="match status" value="2"/>
</dbReference>
<dbReference type="Gene3D" id="1.25.40.10">
    <property type="entry name" value="Tetratricopeptide repeat domain"/>
    <property type="match status" value="2"/>
</dbReference>
<dbReference type="GO" id="GO:0030150">
    <property type="term" value="P:protein import into mitochondrial matrix"/>
    <property type="evidence" value="ECO:0007669"/>
    <property type="project" value="TreeGrafter"/>
</dbReference>
<dbReference type="Proteomes" id="UP000678499">
    <property type="component" value="Unassembled WGS sequence"/>
</dbReference>
<protein>
    <recommendedName>
        <fullName evidence="13">Mitochondrial import receptor subunit TOM70</fullName>
    </recommendedName>
</protein>
<dbReference type="GO" id="GO:0045039">
    <property type="term" value="P:protein insertion into mitochondrial inner membrane"/>
    <property type="evidence" value="ECO:0007669"/>
    <property type="project" value="TreeGrafter"/>
</dbReference>
<sequence length="543" mass="61208">GNVEKVIEECTKALDLDPKYVKALTLRCKAWERQDNLEEALFDITTTCILDKFRTSSIMETADRILKEIALEAFNAGNHEEVLTQCNMELKGYDSPSGEGDESVQEKKEEVAKALLLRGTWLFLMGDGAKALKDFTACIEHPDANLKMIRNSMRKAKAYMKTRVPLLPSKYFIQNYLSSFLEDPIVEEAKALNANVHEEEAVDDTNSGHYLKALEAFNAGNHEEVLTQCNMELKGYDSPSGEGDESVQEKKEEVAKALLLRGTWLFLMGDGAKALKDFTACIEHPDANLKVKVNALIKRACQHLQDEDVESCFADFDRALKLDPSNGDVFHHRGQVMMLLEKYDKAVSDFDKAAALHPSFPPTQIQKRLVEYRRAFREQNLEKVSACAARFRETVDKFPSSSDGCSIFGQILADLNEYQQAEEYMERAHKLNPEDAMILVHRGLIKVQTNNTDEAVKYMKKALEIDPKCEFAYETWATLEVQRNNLEYAVELYDKAIELAKVEIELTHLISLRDAAVTQIKIREKLGTTVVSSLASAGLGKVN</sequence>
<dbReference type="InterPro" id="IPR019734">
    <property type="entry name" value="TPR_rpt"/>
</dbReference>
<dbReference type="SMART" id="SM00028">
    <property type="entry name" value="TPR"/>
    <property type="match status" value="8"/>
</dbReference>
<organism evidence="11">
    <name type="scientific">Notodromas monacha</name>
    <dbReference type="NCBI Taxonomy" id="399045"/>
    <lineage>
        <taxon>Eukaryota</taxon>
        <taxon>Metazoa</taxon>
        <taxon>Ecdysozoa</taxon>
        <taxon>Arthropoda</taxon>
        <taxon>Crustacea</taxon>
        <taxon>Oligostraca</taxon>
        <taxon>Ostracoda</taxon>
        <taxon>Podocopa</taxon>
        <taxon>Podocopida</taxon>
        <taxon>Cypridocopina</taxon>
        <taxon>Cypridoidea</taxon>
        <taxon>Cyprididae</taxon>
        <taxon>Notodromas</taxon>
    </lineage>
</organism>
<dbReference type="EMBL" id="CAJPEX010001908">
    <property type="protein sequence ID" value="CAG0920194.1"/>
    <property type="molecule type" value="Genomic_DNA"/>
</dbReference>
<keyword evidence="2" id="KW-0812">Transmembrane</keyword>
<dbReference type="GO" id="GO:0030943">
    <property type="term" value="F:mitochondrion targeting sequence binding"/>
    <property type="evidence" value="ECO:0007669"/>
    <property type="project" value="TreeGrafter"/>
</dbReference>
<keyword evidence="4" id="KW-1000">Mitochondrion outer membrane</keyword>
<evidence type="ECO:0000256" key="10">
    <source>
        <dbReference type="PROSITE-ProRule" id="PRU00339"/>
    </source>
</evidence>
<keyword evidence="6" id="KW-1133">Transmembrane helix</keyword>
<accession>A0A7R9BT53</accession>
<evidence type="ECO:0000313" key="11">
    <source>
        <dbReference type="EMBL" id="CAD7280042.1"/>
    </source>
</evidence>
<evidence type="ECO:0000256" key="8">
    <source>
        <dbReference type="ARBA" id="ARBA00023136"/>
    </source>
</evidence>
<evidence type="ECO:0000256" key="5">
    <source>
        <dbReference type="ARBA" id="ARBA00022803"/>
    </source>
</evidence>
<dbReference type="AlphaFoldDB" id="A0A7R9BT53"/>
<evidence type="ECO:0000256" key="7">
    <source>
        <dbReference type="ARBA" id="ARBA00023128"/>
    </source>
</evidence>
<feature type="non-terminal residue" evidence="11">
    <location>
        <position position="1"/>
    </location>
</feature>
<evidence type="ECO:0000313" key="12">
    <source>
        <dbReference type="Proteomes" id="UP000678499"/>
    </source>
</evidence>
<dbReference type="OrthoDB" id="66418at2759"/>
<evidence type="ECO:0000256" key="1">
    <source>
        <dbReference type="ARBA" id="ARBA00004572"/>
    </source>
</evidence>
<dbReference type="PANTHER" id="PTHR46208">
    <property type="entry name" value="MITOCHONDRIAL IMPORT RECEPTOR SUBUNIT TOM70"/>
    <property type="match status" value="1"/>
</dbReference>
<evidence type="ECO:0008006" key="13">
    <source>
        <dbReference type="Google" id="ProtNLM"/>
    </source>
</evidence>
<keyword evidence="5 10" id="KW-0802">TPR repeat</keyword>
<dbReference type="Pfam" id="PF13432">
    <property type="entry name" value="TPR_16"/>
    <property type="match status" value="1"/>
</dbReference>
<feature type="repeat" description="TPR" evidence="10">
    <location>
        <begin position="327"/>
        <end position="360"/>
    </location>
</feature>
<dbReference type="InterPro" id="IPR011990">
    <property type="entry name" value="TPR-like_helical_dom_sf"/>
</dbReference>
<feature type="repeat" description="TPR" evidence="10">
    <location>
        <begin position="402"/>
        <end position="435"/>
    </location>
</feature>
<feature type="repeat" description="TPR" evidence="10">
    <location>
        <begin position="293"/>
        <end position="326"/>
    </location>
</feature>
<comment type="subcellular location">
    <subcellularLocation>
        <location evidence="1">Mitochondrion outer membrane</location>
        <topology evidence="1">Single-pass membrane protein</topology>
    </subcellularLocation>
</comment>
<name>A0A7R9BT53_9CRUS</name>
<keyword evidence="12" id="KW-1185">Reference proteome</keyword>
<keyword evidence="3" id="KW-0677">Repeat</keyword>
<gene>
    <name evidence="11" type="ORF">NMOB1V02_LOCUS7706</name>
</gene>
<evidence type="ECO:0000256" key="6">
    <source>
        <dbReference type="ARBA" id="ARBA00022989"/>
    </source>
</evidence>
<keyword evidence="7" id="KW-0496">Mitochondrion</keyword>
<dbReference type="EMBL" id="OA883945">
    <property type="protein sequence ID" value="CAD7280042.1"/>
    <property type="molecule type" value="Genomic_DNA"/>
</dbReference>
<reference evidence="11" key="1">
    <citation type="submission" date="2020-11" db="EMBL/GenBank/DDBJ databases">
        <authorList>
            <person name="Tran Van P."/>
        </authorList>
    </citation>
    <scope>NUCLEOTIDE SEQUENCE</scope>
</reference>
<evidence type="ECO:0000256" key="9">
    <source>
        <dbReference type="ARBA" id="ARBA00038030"/>
    </source>
</evidence>